<protein>
    <recommendedName>
        <fullName evidence="8">HIG1 domain-containing protein</fullName>
    </recommendedName>
</protein>
<evidence type="ECO:0000256" key="1">
    <source>
        <dbReference type="ARBA" id="ARBA00004325"/>
    </source>
</evidence>
<keyword evidence="5 7" id="KW-0472">Membrane</keyword>
<keyword evidence="10" id="KW-1185">Reference proteome</keyword>
<dbReference type="Gene3D" id="6.10.140.1320">
    <property type="match status" value="1"/>
</dbReference>
<dbReference type="PROSITE" id="PS51503">
    <property type="entry name" value="HIG1"/>
    <property type="match status" value="1"/>
</dbReference>
<evidence type="ECO:0000256" key="4">
    <source>
        <dbReference type="ARBA" id="ARBA00023128"/>
    </source>
</evidence>
<accession>A0A0L6UT81</accession>
<proteinExistence type="predicted"/>
<keyword evidence="3 7" id="KW-1133">Transmembrane helix</keyword>
<feature type="domain" description="HIG1" evidence="8">
    <location>
        <begin position="44"/>
        <end position="135"/>
    </location>
</feature>
<feature type="transmembrane region" description="Helical" evidence="7">
    <location>
        <begin position="107"/>
        <end position="125"/>
    </location>
</feature>
<feature type="transmembrane region" description="Helical" evidence="7">
    <location>
        <begin position="72"/>
        <end position="91"/>
    </location>
</feature>
<evidence type="ECO:0000256" key="6">
    <source>
        <dbReference type="SAM" id="MobiDB-lite"/>
    </source>
</evidence>
<dbReference type="STRING" id="27349.A0A0L6UT81"/>
<keyword evidence="4" id="KW-0496">Mitochondrion</keyword>
<feature type="region of interest" description="Disordered" evidence="6">
    <location>
        <begin position="1"/>
        <end position="54"/>
    </location>
</feature>
<name>A0A0L6UT81_9BASI</name>
<keyword evidence="2 7" id="KW-0812">Transmembrane</keyword>
<dbReference type="GO" id="GO:0031966">
    <property type="term" value="C:mitochondrial membrane"/>
    <property type="evidence" value="ECO:0007669"/>
    <property type="project" value="UniProtKB-SubCell"/>
</dbReference>
<dbReference type="PANTHER" id="PTHR12297:SF3">
    <property type="entry name" value="HIG1 DOMAIN FAMILY MEMBER 1A"/>
    <property type="match status" value="1"/>
</dbReference>
<feature type="compositionally biased region" description="Low complexity" evidence="6">
    <location>
        <begin position="25"/>
        <end position="36"/>
    </location>
</feature>
<organism evidence="9 10">
    <name type="scientific">Puccinia sorghi</name>
    <dbReference type="NCBI Taxonomy" id="27349"/>
    <lineage>
        <taxon>Eukaryota</taxon>
        <taxon>Fungi</taxon>
        <taxon>Dikarya</taxon>
        <taxon>Basidiomycota</taxon>
        <taxon>Pucciniomycotina</taxon>
        <taxon>Pucciniomycetes</taxon>
        <taxon>Pucciniales</taxon>
        <taxon>Pucciniaceae</taxon>
        <taxon>Puccinia</taxon>
    </lineage>
</organism>
<dbReference type="InterPro" id="IPR007667">
    <property type="entry name" value="Hypoxia_induced_domain"/>
</dbReference>
<dbReference type="Pfam" id="PF04588">
    <property type="entry name" value="HIG_1_N"/>
    <property type="match status" value="1"/>
</dbReference>
<comment type="caution">
    <text evidence="9">The sequence shown here is derived from an EMBL/GenBank/DDBJ whole genome shotgun (WGS) entry which is preliminary data.</text>
</comment>
<comment type="subcellular location">
    <subcellularLocation>
        <location evidence="1">Mitochondrion membrane</location>
    </subcellularLocation>
</comment>
<sequence length="220" mass="25076">IEKKVKAKKTTKAMWNLSSNAGRVQPDSGSQDQSQSVMRFGKPPDLDDDDDDDQAVPSTWELFSRKFREQPLVPLGAGATTIALLGAGRAIQRGESNNFNIWCRYRVIFQGLTLIAALGGSLYYSKERNEMQRIKEQEREKMRIYQRDLRIRSQELNNSRADHLPKLINPSNPDLELVPENQKSLFNNQNSQIRKTLLERKISDQHQHLGGISTTPSDKI</sequence>
<feature type="non-terminal residue" evidence="9">
    <location>
        <position position="1"/>
    </location>
</feature>
<evidence type="ECO:0000256" key="5">
    <source>
        <dbReference type="ARBA" id="ARBA00023136"/>
    </source>
</evidence>
<dbReference type="EMBL" id="LAVV01008893">
    <property type="protein sequence ID" value="KNZ51709.1"/>
    <property type="molecule type" value="Genomic_DNA"/>
</dbReference>
<dbReference type="OrthoDB" id="6604018at2759"/>
<dbReference type="InterPro" id="IPR050355">
    <property type="entry name" value="RCF1"/>
</dbReference>
<dbReference type="PANTHER" id="PTHR12297">
    <property type="entry name" value="HYPOXIA-INDUCBILE GENE 1 HIG1 -RELATED"/>
    <property type="match status" value="1"/>
</dbReference>
<evidence type="ECO:0000256" key="2">
    <source>
        <dbReference type="ARBA" id="ARBA00022692"/>
    </source>
</evidence>
<dbReference type="GO" id="GO:0097250">
    <property type="term" value="P:mitochondrial respirasome assembly"/>
    <property type="evidence" value="ECO:0007669"/>
    <property type="project" value="TreeGrafter"/>
</dbReference>
<evidence type="ECO:0000313" key="9">
    <source>
        <dbReference type="EMBL" id="KNZ51709.1"/>
    </source>
</evidence>
<gene>
    <name evidence="9" type="ORF">VP01_3852g3</name>
</gene>
<feature type="compositionally biased region" description="Basic residues" evidence="6">
    <location>
        <begin position="1"/>
        <end position="11"/>
    </location>
</feature>
<evidence type="ECO:0000256" key="3">
    <source>
        <dbReference type="ARBA" id="ARBA00022989"/>
    </source>
</evidence>
<evidence type="ECO:0000259" key="8">
    <source>
        <dbReference type="PROSITE" id="PS51503"/>
    </source>
</evidence>
<evidence type="ECO:0000313" key="10">
    <source>
        <dbReference type="Proteomes" id="UP000037035"/>
    </source>
</evidence>
<dbReference type="Proteomes" id="UP000037035">
    <property type="component" value="Unassembled WGS sequence"/>
</dbReference>
<evidence type="ECO:0000256" key="7">
    <source>
        <dbReference type="SAM" id="Phobius"/>
    </source>
</evidence>
<dbReference type="AlphaFoldDB" id="A0A0L6UT81"/>
<reference evidence="9 10" key="1">
    <citation type="submission" date="2015-08" db="EMBL/GenBank/DDBJ databases">
        <title>Next Generation Sequencing and Analysis of the Genome of Puccinia sorghi L Schw, the Causal Agent of Maize Common Rust.</title>
        <authorList>
            <person name="Rochi L."/>
            <person name="Burguener G."/>
            <person name="Darino M."/>
            <person name="Turjanski A."/>
            <person name="Kreff E."/>
            <person name="Dieguez M.J."/>
            <person name="Sacco F."/>
        </authorList>
    </citation>
    <scope>NUCLEOTIDE SEQUENCE [LARGE SCALE GENOMIC DNA]</scope>
    <source>
        <strain evidence="9 10">RO10H11247</strain>
    </source>
</reference>
<dbReference type="VEuPathDB" id="FungiDB:VP01_3852g3"/>